<sequence length="110" mass="11941">MTTQSAFSSVPVEQPFRSKHIDPVMAVVVGTIMVILDSTVVNVAMPNLIEYFDTSVSTMHAIVVHGIPLALSAVNTAEQYLPKFEQKSVPALDVIGMVLPRSPSHRLPMP</sequence>
<evidence type="ECO:0000313" key="1">
    <source>
        <dbReference type="EMBL" id="CAG7658280.1"/>
    </source>
</evidence>
<evidence type="ECO:0008006" key="3">
    <source>
        <dbReference type="Google" id="ProtNLM"/>
    </source>
</evidence>
<dbReference type="EMBL" id="CAJVCE010000041">
    <property type="protein sequence ID" value="CAG7658280.1"/>
    <property type="molecule type" value="Genomic_DNA"/>
</dbReference>
<gene>
    <name evidence="1" type="ORF">PAECIP111802_07005</name>
</gene>
<dbReference type="RefSeq" id="WP_218103138.1">
    <property type="nucleotide sequence ID" value="NZ_CAJVCE010000041.1"/>
</dbReference>
<organism evidence="1 2">
    <name type="scientific">Paenibacillus allorhizosphaerae</name>
    <dbReference type="NCBI Taxonomy" id="2849866"/>
    <lineage>
        <taxon>Bacteria</taxon>
        <taxon>Bacillati</taxon>
        <taxon>Bacillota</taxon>
        <taxon>Bacilli</taxon>
        <taxon>Bacillales</taxon>
        <taxon>Paenibacillaceae</taxon>
        <taxon>Paenibacillus</taxon>
    </lineage>
</organism>
<reference evidence="1 2" key="1">
    <citation type="submission" date="2021-06" db="EMBL/GenBank/DDBJ databases">
        <authorList>
            <person name="Criscuolo A."/>
        </authorList>
    </citation>
    <scope>NUCLEOTIDE SEQUENCE [LARGE SCALE GENOMIC DNA]</scope>
    <source>
        <strain evidence="2">CIP 111802</strain>
    </source>
</reference>
<name>A0ABM8VTV2_9BACL</name>
<protein>
    <recommendedName>
        <fullName evidence="3">Multidrug efflux MFS transporter</fullName>
    </recommendedName>
</protein>
<keyword evidence="2" id="KW-1185">Reference proteome</keyword>
<evidence type="ECO:0000313" key="2">
    <source>
        <dbReference type="Proteomes" id="UP000730618"/>
    </source>
</evidence>
<comment type="caution">
    <text evidence="1">The sequence shown here is derived from an EMBL/GenBank/DDBJ whole genome shotgun (WGS) entry which is preliminary data.</text>
</comment>
<accession>A0ABM8VTV2</accession>
<dbReference type="Proteomes" id="UP000730618">
    <property type="component" value="Unassembled WGS sequence"/>
</dbReference>
<proteinExistence type="predicted"/>